<protein>
    <submittedName>
        <fullName evidence="7">Flavodoxin</fullName>
    </submittedName>
</protein>
<dbReference type="SUPFAM" id="SSF52218">
    <property type="entry name" value="Flavoproteins"/>
    <property type="match status" value="1"/>
</dbReference>
<dbReference type="InterPro" id="IPR029039">
    <property type="entry name" value="Flavoprotein-like_sf"/>
</dbReference>
<dbReference type="PATRIC" id="fig|86416.3.peg.504"/>
<feature type="transmembrane region" description="Helical" evidence="4">
    <location>
        <begin position="48"/>
        <end position="67"/>
    </location>
</feature>
<gene>
    <name evidence="7" type="ORF">Clopa_0525</name>
</gene>
<keyword evidence="3" id="KW-0411">Iron-sulfur</keyword>
<dbReference type="InterPro" id="IPR026816">
    <property type="entry name" value="Flavodoxin_dom"/>
</dbReference>
<dbReference type="Gene3D" id="3.40.50.360">
    <property type="match status" value="1"/>
</dbReference>
<dbReference type="EMBL" id="CP003261">
    <property type="protein sequence ID" value="AGK95575.1"/>
    <property type="molecule type" value="Genomic_DNA"/>
</dbReference>
<sequence>MNTTMYYFSGTGNSLKVAKDISEKLGDADIVSIPRIINEEVNLSSDCIGFVFPVYVYGLPLIVSSFIKRLMIIDKNKYFFAVATCKAEKGGAILQVANELKDKGARLSAGFSVNMPGNFIYSYEADSIDIQEEKFRLWKEKLDEMVSVVRNKENKIEQLTLVKRIFQLTIIYPMVSRLFNKWDKRFWTDNNCNGCGICQRICPVMNIVIKNKKPAWLHKCEQCFACLNWCPRVSIQYTEKTIGKNRYHNPFVQLKDILTEGKLCDFRKDECHYD</sequence>
<keyword evidence="4" id="KW-0812">Transmembrane</keyword>
<feature type="domain" description="Flavodoxin-like" evidence="5">
    <location>
        <begin position="3"/>
        <end position="143"/>
    </location>
</feature>
<dbReference type="OrthoDB" id="9813995at2"/>
<organism evidence="7 8">
    <name type="scientific">Clostridium pasteurianum BC1</name>
    <dbReference type="NCBI Taxonomy" id="86416"/>
    <lineage>
        <taxon>Bacteria</taxon>
        <taxon>Bacillati</taxon>
        <taxon>Bacillota</taxon>
        <taxon>Clostridia</taxon>
        <taxon>Eubacteriales</taxon>
        <taxon>Clostridiaceae</taxon>
        <taxon>Clostridium</taxon>
    </lineage>
</organism>
<dbReference type="STRING" id="86416.Clopa_0525"/>
<evidence type="ECO:0000259" key="6">
    <source>
        <dbReference type="PROSITE" id="PS51379"/>
    </source>
</evidence>
<keyword evidence="4" id="KW-0472">Membrane</keyword>
<dbReference type="Gene3D" id="3.30.70.20">
    <property type="match status" value="1"/>
</dbReference>
<dbReference type="GO" id="GO:0051536">
    <property type="term" value="F:iron-sulfur cluster binding"/>
    <property type="evidence" value="ECO:0007669"/>
    <property type="project" value="UniProtKB-KW"/>
</dbReference>
<keyword evidence="4" id="KW-1133">Transmembrane helix</keyword>
<feature type="domain" description="4Fe-4S ferredoxin-type" evidence="6">
    <location>
        <begin position="183"/>
        <end position="212"/>
    </location>
</feature>
<dbReference type="AlphaFoldDB" id="R4K7H5"/>
<dbReference type="Pfam" id="PF12724">
    <property type="entry name" value="Flavodoxin_5"/>
    <property type="match status" value="1"/>
</dbReference>
<evidence type="ECO:0000259" key="5">
    <source>
        <dbReference type="PROSITE" id="PS50902"/>
    </source>
</evidence>
<evidence type="ECO:0000256" key="2">
    <source>
        <dbReference type="ARBA" id="ARBA00023004"/>
    </source>
</evidence>
<evidence type="ECO:0000313" key="8">
    <source>
        <dbReference type="Proteomes" id="UP000013523"/>
    </source>
</evidence>
<keyword evidence="2" id="KW-0408">Iron</keyword>
<evidence type="ECO:0000256" key="3">
    <source>
        <dbReference type="ARBA" id="ARBA00023014"/>
    </source>
</evidence>
<dbReference type="Proteomes" id="UP000013523">
    <property type="component" value="Chromosome"/>
</dbReference>
<keyword evidence="1" id="KW-0479">Metal-binding</keyword>
<evidence type="ECO:0000313" key="7">
    <source>
        <dbReference type="EMBL" id="AGK95575.1"/>
    </source>
</evidence>
<dbReference type="GO" id="GO:0046872">
    <property type="term" value="F:metal ion binding"/>
    <property type="evidence" value="ECO:0007669"/>
    <property type="project" value="UniProtKB-KW"/>
</dbReference>
<dbReference type="InterPro" id="IPR047964">
    <property type="entry name" value="EFR1-like"/>
</dbReference>
<dbReference type="InterPro" id="IPR017900">
    <property type="entry name" value="4Fe4S_Fe_S_CS"/>
</dbReference>
<dbReference type="InterPro" id="IPR008254">
    <property type="entry name" value="Flavodoxin/NO_synth"/>
</dbReference>
<evidence type="ECO:0000256" key="1">
    <source>
        <dbReference type="ARBA" id="ARBA00022723"/>
    </source>
</evidence>
<proteinExistence type="predicted"/>
<reference evidence="7 8" key="1">
    <citation type="submission" date="2012-01" db="EMBL/GenBank/DDBJ databases">
        <title>Complete sequence of chromosome of Clostridium pasteurianum BC1.</title>
        <authorList>
            <consortium name="US DOE Joint Genome Institute"/>
            <person name="Lucas S."/>
            <person name="Han J."/>
            <person name="Lapidus A."/>
            <person name="Cheng J.-F."/>
            <person name="Goodwin L."/>
            <person name="Pitluck S."/>
            <person name="Peters L."/>
            <person name="Mikhailova N."/>
            <person name="Teshima H."/>
            <person name="Detter J.C."/>
            <person name="Han C."/>
            <person name="Tapia R."/>
            <person name="Land M."/>
            <person name="Hauser L."/>
            <person name="Kyrpides N."/>
            <person name="Ivanova N."/>
            <person name="Pagani I."/>
            <person name="Dunn J."/>
            <person name="Taghavi S."/>
            <person name="Francis A."/>
            <person name="van der Lelie D."/>
            <person name="Woyke T."/>
        </authorList>
    </citation>
    <scope>NUCLEOTIDE SEQUENCE [LARGE SCALE GENOMIC DNA]</scope>
    <source>
        <strain evidence="7 8">BC1</strain>
    </source>
</reference>
<dbReference type="KEGG" id="cpas:Clopa_0525"/>
<dbReference type="GO" id="GO:0016651">
    <property type="term" value="F:oxidoreductase activity, acting on NAD(P)H"/>
    <property type="evidence" value="ECO:0007669"/>
    <property type="project" value="UniProtKB-ARBA"/>
</dbReference>
<dbReference type="PROSITE" id="PS50902">
    <property type="entry name" value="FLAVODOXIN_LIKE"/>
    <property type="match status" value="1"/>
</dbReference>
<dbReference type="Pfam" id="PF13237">
    <property type="entry name" value="Fer4_10"/>
    <property type="match status" value="1"/>
</dbReference>
<dbReference type="RefSeq" id="WP_015613902.1">
    <property type="nucleotide sequence ID" value="NC_021182.1"/>
</dbReference>
<dbReference type="NCBIfam" id="NF038196">
    <property type="entry name" value="ferrodoxin_EFR1"/>
    <property type="match status" value="1"/>
</dbReference>
<keyword evidence="8" id="KW-1185">Reference proteome</keyword>
<accession>R4K7H5</accession>
<dbReference type="SUPFAM" id="SSF54862">
    <property type="entry name" value="4Fe-4S ferredoxins"/>
    <property type="match status" value="1"/>
</dbReference>
<name>R4K7H5_CLOPA</name>
<evidence type="ECO:0000256" key="4">
    <source>
        <dbReference type="SAM" id="Phobius"/>
    </source>
</evidence>
<dbReference type="InterPro" id="IPR017896">
    <property type="entry name" value="4Fe4S_Fe-S-bd"/>
</dbReference>
<dbReference type="HOGENOM" id="CLU_068049_0_0_9"/>
<dbReference type="PROSITE" id="PS00198">
    <property type="entry name" value="4FE4S_FER_1"/>
    <property type="match status" value="1"/>
</dbReference>
<dbReference type="GO" id="GO:0010181">
    <property type="term" value="F:FMN binding"/>
    <property type="evidence" value="ECO:0007669"/>
    <property type="project" value="InterPro"/>
</dbReference>
<dbReference type="PROSITE" id="PS51379">
    <property type="entry name" value="4FE4S_FER_2"/>
    <property type="match status" value="1"/>
</dbReference>
<dbReference type="eggNOG" id="COG1149">
    <property type="taxonomic scope" value="Bacteria"/>
</dbReference>